<accession>A0AA39M403</accession>
<sequence>MMCMLGFGKQAGPLQPCAKCPHYTEDPTERRPDPSSIDCFTEKVLQGIQHYGAQVINLEILPEKNRKMKLQTDEIMNEYISMIDPRGVLTDAELSSLKATTYHFICQLFE</sequence>
<name>A0AA39M403_9BILA</name>
<comment type="caution">
    <text evidence="1">The sequence shown here is derived from an EMBL/GenBank/DDBJ whole genome shotgun (WGS) entry which is preliminary data.</text>
</comment>
<proteinExistence type="predicted"/>
<protein>
    <submittedName>
        <fullName evidence="1">Uncharacterized protein</fullName>
    </submittedName>
</protein>
<dbReference type="AlphaFoldDB" id="A0AA39M403"/>
<organism evidence="1 2">
    <name type="scientific">Steinernema hermaphroditum</name>
    <dbReference type="NCBI Taxonomy" id="289476"/>
    <lineage>
        <taxon>Eukaryota</taxon>
        <taxon>Metazoa</taxon>
        <taxon>Ecdysozoa</taxon>
        <taxon>Nematoda</taxon>
        <taxon>Chromadorea</taxon>
        <taxon>Rhabditida</taxon>
        <taxon>Tylenchina</taxon>
        <taxon>Panagrolaimomorpha</taxon>
        <taxon>Strongyloidoidea</taxon>
        <taxon>Steinernematidae</taxon>
        <taxon>Steinernema</taxon>
    </lineage>
</organism>
<keyword evidence="2" id="KW-1185">Reference proteome</keyword>
<evidence type="ECO:0000313" key="1">
    <source>
        <dbReference type="EMBL" id="KAK0419913.1"/>
    </source>
</evidence>
<dbReference type="EMBL" id="JAUCMV010000002">
    <property type="protein sequence ID" value="KAK0419913.1"/>
    <property type="molecule type" value="Genomic_DNA"/>
</dbReference>
<reference evidence="1" key="1">
    <citation type="submission" date="2023-06" db="EMBL/GenBank/DDBJ databases">
        <title>Genomic analysis of the entomopathogenic nematode Steinernema hermaphroditum.</title>
        <authorList>
            <person name="Schwarz E.M."/>
            <person name="Heppert J.K."/>
            <person name="Baniya A."/>
            <person name="Schwartz H.T."/>
            <person name="Tan C.-H."/>
            <person name="Antoshechkin I."/>
            <person name="Sternberg P.W."/>
            <person name="Goodrich-Blair H."/>
            <person name="Dillman A.R."/>
        </authorList>
    </citation>
    <scope>NUCLEOTIDE SEQUENCE</scope>
    <source>
        <strain evidence="1">PS9179</strain>
        <tissue evidence="1">Whole animal</tissue>
    </source>
</reference>
<gene>
    <name evidence="1" type="ORF">QR680_014400</name>
</gene>
<evidence type="ECO:0000313" key="2">
    <source>
        <dbReference type="Proteomes" id="UP001175271"/>
    </source>
</evidence>
<dbReference type="Proteomes" id="UP001175271">
    <property type="component" value="Unassembled WGS sequence"/>
</dbReference>